<dbReference type="PANTHER" id="PTHR22916">
    <property type="entry name" value="GLYCOSYLTRANSFERASE"/>
    <property type="match status" value="1"/>
</dbReference>
<dbReference type="PANTHER" id="PTHR22916:SF3">
    <property type="entry name" value="UDP-GLCNAC:BETAGAL BETA-1,3-N-ACETYLGLUCOSAMINYLTRANSFERASE-LIKE PROTEIN 1"/>
    <property type="match status" value="1"/>
</dbReference>
<protein>
    <submittedName>
        <fullName evidence="2">Glycosyltransferase</fullName>
    </submittedName>
</protein>
<gene>
    <name evidence="2" type="ORF">D7Y07_07795</name>
</gene>
<dbReference type="Proteomes" id="UP000267159">
    <property type="component" value="Unassembled WGS sequence"/>
</dbReference>
<feature type="domain" description="Glycosyltransferase 2-like" evidence="1">
    <location>
        <begin position="4"/>
        <end position="134"/>
    </location>
</feature>
<dbReference type="RefSeq" id="WP_121765830.1">
    <property type="nucleotide sequence ID" value="NZ_CAMRUR010000017.1"/>
</dbReference>
<dbReference type="CDD" id="cd06433">
    <property type="entry name" value="GT_2_WfgS_like"/>
    <property type="match status" value="1"/>
</dbReference>
<evidence type="ECO:0000313" key="2">
    <source>
        <dbReference type="EMBL" id="RLT80496.1"/>
    </source>
</evidence>
<dbReference type="Pfam" id="PF00535">
    <property type="entry name" value="Glycos_transf_2"/>
    <property type="match status" value="1"/>
</dbReference>
<dbReference type="Gene3D" id="3.90.550.10">
    <property type="entry name" value="Spore Coat Polysaccharide Biosynthesis Protein SpsA, Chain A"/>
    <property type="match status" value="1"/>
</dbReference>
<name>A0A3L8A8K2_9BACE</name>
<dbReference type="AlphaFoldDB" id="A0A3L8A8K2"/>
<proteinExistence type="predicted"/>
<evidence type="ECO:0000259" key="1">
    <source>
        <dbReference type="Pfam" id="PF00535"/>
    </source>
</evidence>
<evidence type="ECO:0000313" key="3">
    <source>
        <dbReference type="Proteomes" id="UP000267159"/>
    </source>
</evidence>
<organism evidence="2 3">
    <name type="scientific">Bacteroides acidifaciens</name>
    <dbReference type="NCBI Taxonomy" id="85831"/>
    <lineage>
        <taxon>Bacteria</taxon>
        <taxon>Pseudomonadati</taxon>
        <taxon>Bacteroidota</taxon>
        <taxon>Bacteroidia</taxon>
        <taxon>Bacteroidales</taxon>
        <taxon>Bacteroidaceae</taxon>
        <taxon>Bacteroides</taxon>
    </lineage>
</organism>
<dbReference type="GO" id="GO:0016758">
    <property type="term" value="F:hexosyltransferase activity"/>
    <property type="evidence" value="ECO:0007669"/>
    <property type="project" value="UniProtKB-ARBA"/>
</dbReference>
<sequence length="255" mass="29973">MRISIVTVTWNSAATLRDTIESVLKQDYKDLEYIIADGLSKDETVSIIKEYEPKFNGRMKWFSEKDKGMYDAMNKGIKMATGDVVGIINSDDFFHRTDVISKVAEAFEQNKSVEAVYGDVRFVNDSDLDKTVRYYSSKNFAPWRFRFGFMPAHPSFYTYKHNFEKYGYYQYDYKIAADYELLTRFLYSNKLKSKYLHLDFMKMRTGGKSTANLKSNWILNKEIVRACRENGIWTCMPLLGLKYFVKVFELIFTKE</sequence>
<accession>A0A3L8A8K2</accession>
<dbReference type="SUPFAM" id="SSF53448">
    <property type="entry name" value="Nucleotide-diphospho-sugar transferases"/>
    <property type="match status" value="1"/>
</dbReference>
<dbReference type="EMBL" id="RAZM01000018">
    <property type="protein sequence ID" value="RLT80496.1"/>
    <property type="molecule type" value="Genomic_DNA"/>
</dbReference>
<comment type="caution">
    <text evidence="2">The sequence shown here is derived from an EMBL/GenBank/DDBJ whole genome shotgun (WGS) entry which is preliminary data.</text>
</comment>
<dbReference type="InterPro" id="IPR029044">
    <property type="entry name" value="Nucleotide-diphossugar_trans"/>
</dbReference>
<keyword evidence="2" id="KW-0808">Transferase</keyword>
<reference evidence="2 3" key="1">
    <citation type="submission" date="2018-09" db="EMBL/GenBank/DDBJ databases">
        <title>Murine metabolic-syndrome-specific gut microbial biobank.</title>
        <authorList>
            <person name="Liu C."/>
        </authorList>
    </citation>
    <scope>NUCLEOTIDE SEQUENCE [LARGE SCALE GENOMIC DNA]</scope>
    <source>
        <strain evidence="2 3">0.1X-D8-26</strain>
    </source>
</reference>
<dbReference type="InterPro" id="IPR001173">
    <property type="entry name" value="Glyco_trans_2-like"/>
</dbReference>